<feature type="signal peptide" evidence="1">
    <location>
        <begin position="1"/>
        <end position="31"/>
    </location>
</feature>
<dbReference type="Proteomes" id="UP000198582">
    <property type="component" value="Unassembled WGS sequence"/>
</dbReference>
<protein>
    <recommendedName>
        <fullName evidence="4">Tat (Twin-arginine translocation) pathway signal sequence</fullName>
    </recommendedName>
</protein>
<evidence type="ECO:0008006" key="4">
    <source>
        <dbReference type="Google" id="ProtNLM"/>
    </source>
</evidence>
<evidence type="ECO:0000313" key="3">
    <source>
        <dbReference type="Proteomes" id="UP000198582"/>
    </source>
</evidence>
<dbReference type="PROSITE" id="PS51318">
    <property type="entry name" value="TAT"/>
    <property type="match status" value="1"/>
</dbReference>
<dbReference type="RefSeq" id="WP_091614826.1">
    <property type="nucleotide sequence ID" value="NZ_FOEF01000003.1"/>
</dbReference>
<accession>A0A1H8U3I1</accession>
<organism evidence="2 3">
    <name type="scientific">Amycolatopsis saalfeldensis</name>
    <dbReference type="NCBI Taxonomy" id="394193"/>
    <lineage>
        <taxon>Bacteria</taxon>
        <taxon>Bacillati</taxon>
        <taxon>Actinomycetota</taxon>
        <taxon>Actinomycetes</taxon>
        <taxon>Pseudonocardiales</taxon>
        <taxon>Pseudonocardiaceae</taxon>
        <taxon>Amycolatopsis</taxon>
    </lineage>
</organism>
<dbReference type="EMBL" id="FOEF01000003">
    <property type="protein sequence ID" value="SEO97647.1"/>
    <property type="molecule type" value="Genomic_DNA"/>
</dbReference>
<dbReference type="STRING" id="394193.SAMN04489732_10348"/>
<dbReference type="InterPro" id="IPR006311">
    <property type="entry name" value="TAT_signal"/>
</dbReference>
<name>A0A1H8U3I1_9PSEU</name>
<feature type="chain" id="PRO_5011760750" description="Tat (Twin-arginine translocation) pathway signal sequence" evidence="1">
    <location>
        <begin position="32"/>
        <end position="84"/>
    </location>
</feature>
<evidence type="ECO:0000256" key="1">
    <source>
        <dbReference type="SAM" id="SignalP"/>
    </source>
</evidence>
<proteinExistence type="predicted"/>
<dbReference type="AlphaFoldDB" id="A0A1H8U3I1"/>
<reference evidence="2 3" key="1">
    <citation type="submission" date="2016-10" db="EMBL/GenBank/DDBJ databases">
        <authorList>
            <person name="de Groot N.N."/>
        </authorList>
    </citation>
    <scope>NUCLEOTIDE SEQUENCE [LARGE SCALE GENOMIC DNA]</scope>
    <source>
        <strain evidence="2 3">DSM 44993</strain>
    </source>
</reference>
<keyword evidence="1" id="KW-0732">Signal</keyword>
<sequence>MSTLRRRFLAGAVVPAAALGLLFAVPGPAFASTTAAPPAAESVTGHGHHRGSGLDLSILLGLHLGLGGHWHGGHCGLLGCYLDD</sequence>
<gene>
    <name evidence="2" type="ORF">SAMN04489732_10348</name>
</gene>
<evidence type="ECO:0000313" key="2">
    <source>
        <dbReference type="EMBL" id="SEO97647.1"/>
    </source>
</evidence>
<keyword evidence="3" id="KW-1185">Reference proteome</keyword>